<dbReference type="AlphaFoldDB" id="A0A9D4I7T1"/>
<comment type="caution">
    <text evidence="1">The sequence shown here is derived from an EMBL/GenBank/DDBJ whole genome shotgun (WGS) entry which is preliminary data.</text>
</comment>
<dbReference type="Proteomes" id="UP000828390">
    <property type="component" value="Unassembled WGS sequence"/>
</dbReference>
<proteinExistence type="predicted"/>
<reference evidence="1" key="2">
    <citation type="submission" date="2020-11" db="EMBL/GenBank/DDBJ databases">
        <authorList>
            <person name="McCartney M.A."/>
            <person name="Auch B."/>
            <person name="Kono T."/>
            <person name="Mallez S."/>
            <person name="Becker A."/>
            <person name="Gohl D.M."/>
            <person name="Silverstein K.A.T."/>
            <person name="Koren S."/>
            <person name="Bechman K.B."/>
            <person name="Herman A."/>
            <person name="Abrahante J.E."/>
            <person name="Garbe J."/>
        </authorList>
    </citation>
    <scope>NUCLEOTIDE SEQUENCE</scope>
    <source>
        <strain evidence="1">Duluth1</strain>
        <tissue evidence="1">Whole animal</tissue>
    </source>
</reference>
<gene>
    <name evidence="1" type="ORF">DPMN_184347</name>
</gene>
<sequence>MRSCISLQEQSSCRHLMRPVIPSTPTATSYRVTSQQSPTANPTERFKVFYPCCRHSSSSGCFLAFFFSYASSIRSSHDTVSSRSTSYFVPLDSNSTLGRRVERRRLVGISAAFSDFPYVPSLSLNL</sequence>
<reference evidence="1" key="1">
    <citation type="journal article" date="2019" name="bioRxiv">
        <title>The Genome of the Zebra Mussel, Dreissena polymorpha: A Resource for Invasive Species Research.</title>
        <authorList>
            <person name="McCartney M.A."/>
            <person name="Auch B."/>
            <person name="Kono T."/>
            <person name="Mallez S."/>
            <person name="Zhang Y."/>
            <person name="Obille A."/>
            <person name="Becker A."/>
            <person name="Abrahante J.E."/>
            <person name="Garbe J."/>
            <person name="Badalamenti J.P."/>
            <person name="Herman A."/>
            <person name="Mangelson H."/>
            <person name="Liachko I."/>
            <person name="Sullivan S."/>
            <person name="Sone E.D."/>
            <person name="Koren S."/>
            <person name="Silverstein K.A.T."/>
            <person name="Beckman K.B."/>
            <person name="Gohl D.M."/>
        </authorList>
    </citation>
    <scope>NUCLEOTIDE SEQUENCE</scope>
    <source>
        <strain evidence="1">Duluth1</strain>
        <tissue evidence="1">Whole animal</tissue>
    </source>
</reference>
<evidence type="ECO:0000313" key="2">
    <source>
        <dbReference type="Proteomes" id="UP000828390"/>
    </source>
</evidence>
<evidence type="ECO:0000313" key="1">
    <source>
        <dbReference type="EMBL" id="KAH3749832.1"/>
    </source>
</evidence>
<name>A0A9D4I7T1_DREPO</name>
<keyword evidence="2" id="KW-1185">Reference proteome</keyword>
<protein>
    <submittedName>
        <fullName evidence="1">Uncharacterized protein</fullName>
    </submittedName>
</protein>
<accession>A0A9D4I7T1</accession>
<dbReference type="EMBL" id="JAIWYP010000010">
    <property type="protein sequence ID" value="KAH3749832.1"/>
    <property type="molecule type" value="Genomic_DNA"/>
</dbReference>
<organism evidence="1 2">
    <name type="scientific">Dreissena polymorpha</name>
    <name type="common">Zebra mussel</name>
    <name type="synonym">Mytilus polymorpha</name>
    <dbReference type="NCBI Taxonomy" id="45954"/>
    <lineage>
        <taxon>Eukaryota</taxon>
        <taxon>Metazoa</taxon>
        <taxon>Spiralia</taxon>
        <taxon>Lophotrochozoa</taxon>
        <taxon>Mollusca</taxon>
        <taxon>Bivalvia</taxon>
        <taxon>Autobranchia</taxon>
        <taxon>Heteroconchia</taxon>
        <taxon>Euheterodonta</taxon>
        <taxon>Imparidentia</taxon>
        <taxon>Neoheterodontei</taxon>
        <taxon>Myida</taxon>
        <taxon>Dreissenoidea</taxon>
        <taxon>Dreissenidae</taxon>
        <taxon>Dreissena</taxon>
    </lineage>
</organism>